<feature type="region of interest" description="Disordered" evidence="1">
    <location>
        <begin position="1"/>
        <end position="67"/>
    </location>
</feature>
<dbReference type="InterPro" id="IPR004182">
    <property type="entry name" value="GRAM"/>
</dbReference>
<dbReference type="SMART" id="SM00568">
    <property type="entry name" value="GRAM"/>
    <property type="match status" value="1"/>
</dbReference>
<name>A0ABC8QLQ9_9AQUA</name>
<keyword evidence="4" id="KW-1185">Reference proteome</keyword>
<organism evidence="3 4">
    <name type="scientific">Ilex paraguariensis</name>
    <name type="common">yerba mate</name>
    <dbReference type="NCBI Taxonomy" id="185542"/>
    <lineage>
        <taxon>Eukaryota</taxon>
        <taxon>Viridiplantae</taxon>
        <taxon>Streptophyta</taxon>
        <taxon>Embryophyta</taxon>
        <taxon>Tracheophyta</taxon>
        <taxon>Spermatophyta</taxon>
        <taxon>Magnoliopsida</taxon>
        <taxon>eudicotyledons</taxon>
        <taxon>Gunneridae</taxon>
        <taxon>Pentapetalae</taxon>
        <taxon>asterids</taxon>
        <taxon>campanulids</taxon>
        <taxon>Aquifoliales</taxon>
        <taxon>Aquifoliaceae</taxon>
        <taxon>Ilex</taxon>
    </lineage>
</organism>
<dbReference type="PANTHER" id="PTHR47666:SF1">
    <property type="entry name" value="PROTEIN VASCULAR ASSOCIATED DEATH 1, CHLOROPLASTIC"/>
    <property type="match status" value="1"/>
</dbReference>
<dbReference type="InterPro" id="IPR011993">
    <property type="entry name" value="PH-like_dom_sf"/>
</dbReference>
<gene>
    <name evidence="3" type="ORF">ILEXP_LOCUS492</name>
</gene>
<accession>A0ABC8QLQ9</accession>
<dbReference type="Gene3D" id="2.30.29.30">
    <property type="entry name" value="Pleckstrin-homology domain (PH domain)/Phosphotyrosine-binding domain (PTB)"/>
    <property type="match status" value="1"/>
</dbReference>
<dbReference type="PANTHER" id="PTHR47666">
    <property type="entry name" value="PROTEIN VASCULAR ASSOCIATED DEATH 1, CHLOROPLASTIC"/>
    <property type="match status" value="1"/>
</dbReference>
<evidence type="ECO:0000313" key="4">
    <source>
        <dbReference type="Proteomes" id="UP001642360"/>
    </source>
</evidence>
<proteinExistence type="predicted"/>
<dbReference type="Proteomes" id="UP001642360">
    <property type="component" value="Unassembled WGS sequence"/>
</dbReference>
<feature type="compositionally biased region" description="Basic and acidic residues" evidence="1">
    <location>
        <begin position="9"/>
        <end position="23"/>
    </location>
</feature>
<feature type="compositionally biased region" description="Low complexity" evidence="1">
    <location>
        <begin position="24"/>
        <end position="39"/>
    </location>
</feature>
<dbReference type="AlphaFoldDB" id="A0ABC8QLQ9"/>
<evidence type="ECO:0000259" key="2">
    <source>
        <dbReference type="SMART" id="SM00568"/>
    </source>
</evidence>
<feature type="region of interest" description="Disordered" evidence="1">
    <location>
        <begin position="276"/>
        <end position="310"/>
    </location>
</feature>
<feature type="compositionally biased region" description="Basic and acidic residues" evidence="1">
    <location>
        <begin position="283"/>
        <end position="303"/>
    </location>
</feature>
<evidence type="ECO:0000256" key="1">
    <source>
        <dbReference type="SAM" id="MobiDB-lite"/>
    </source>
</evidence>
<feature type="domain" description="GRAM" evidence="2">
    <location>
        <begin position="70"/>
        <end position="183"/>
    </location>
</feature>
<sequence>MAVASANSEKIESMDDSSSRRVSDAASDSSSAGPSSTVDPSDRPSLDRSNSSPSPPRLLESQTPQSLRSEEYRQLFRLPPEEVLIQDFNCALQESFLLQGHMYLFVHYICFYSNLFGYETKYEELLMGILGNEVFLEEISLAMKSTVFDCECGRKFSGILGSILRRTMKIILFQEITAVRRAKAAAIFPTAIEIMAGGKKFFFTSFLFRDEAFKLINEGWLQHGNEAKAIMDNQGLLEDRKTPSGAWNSFHEKVECLQELKSDLNTQENGTVVVGTTESSNHPVDELDLSERDRDVSISEDSRLPPNGEAEIVSTSLAVQDNVEEEAEVVLNADCSSSGKTLVWEQEDGDAPKG</sequence>
<dbReference type="Pfam" id="PF02893">
    <property type="entry name" value="GRAM"/>
    <property type="match status" value="1"/>
</dbReference>
<comment type="caution">
    <text evidence="3">The sequence shown here is derived from an EMBL/GenBank/DDBJ whole genome shotgun (WGS) entry which is preliminary data.</text>
</comment>
<reference evidence="3 4" key="1">
    <citation type="submission" date="2024-02" db="EMBL/GenBank/DDBJ databases">
        <authorList>
            <person name="Vignale AGUSTIN F."/>
            <person name="Sosa J E."/>
            <person name="Modenutti C."/>
        </authorList>
    </citation>
    <scope>NUCLEOTIDE SEQUENCE [LARGE SCALE GENOMIC DNA]</scope>
</reference>
<dbReference type="CDD" id="cd13220">
    <property type="entry name" value="PH-GRAM_GRAMDC"/>
    <property type="match status" value="1"/>
</dbReference>
<dbReference type="EMBL" id="CAUOFW020000081">
    <property type="protein sequence ID" value="CAK9133581.1"/>
    <property type="molecule type" value="Genomic_DNA"/>
</dbReference>
<protein>
    <recommendedName>
        <fullName evidence="2">GRAM domain-containing protein</fullName>
    </recommendedName>
</protein>
<evidence type="ECO:0000313" key="3">
    <source>
        <dbReference type="EMBL" id="CAK9133581.1"/>
    </source>
</evidence>